<evidence type="ECO:0000256" key="2">
    <source>
        <dbReference type="SAM" id="SignalP"/>
    </source>
</evidence>
<keyword evidence="2" id="KW-0732">Signal</keyword>
<feature type="compositionally biased region" description="Gly residues" evidence="1">
    <location>
        <begin position="554"/>
        <end position="570"/>
    </location>
</feature>
<dbReference type="NCBIfam" id="TIGR03901">
    <property type="entry name" value="MYXO-CTERM"/>
    <property type="match status" value="1"/>
</dbReference>
<protein>
    <submittedName>
        <fullName evidence="3">Secreted protein</fullName>
    </submittedName>
</protein>
<accession>A9ETM1</accession>
<dbReference type="InterPro" id="IPR024038">
    <property type="entry name" value="MYXO-CTERM"/>
</dbReference>
<keyword evidence="4" id="KW-1185">Reference proteome</keyword>
<dbReference type="HOGENOM" id="CLU_371223_0_0_7"/>
<dbReference type="SUPFAM" id="SSF48695">
    <property type="entry name" value="Multiheme cytochromes"/>
    <property type="match status" value="1"/>
</dbReference>
<feature type="region of interest" description="Disordered" evidence="1">
    <location>
        <begin position="539"/>
        <end position="586"/>
    </location>
</feature>
<dbReference type="Gene3D" id="1.10.1130.10">
    <property type="entry name" value="Flavocytochrome C3, Chain A"/>
    <property type="match status" value="1"/>
</dbReference>
<proteinExistence type="predicted"/>
<dbReference type="STRING" id="448385.sce0864"/>
<dbReference type="KEGG" id="scl:sce0864"/>
<dbReference type="Proteomes" id="UP000002139">
    <property type="component" value="Chromosome"/>
</dbReference>
<reference evidence="3 4" key="1">
    <citation type="journal article" date="2007" name="Nat. Biotechnol.">
        <title>Complete genome sequence of the myxobacterium Sorangium cellulosum.</title>
        <authorList>
            <person name="Schneiker S."/>
            <person name="Perlova O."/>
            <person name="Kaiser O."/>
            <person name="Gerth K."/>
            <person name="Alici A."/>
            <person name="Altmeyer M.O."/>
            <person name="Bartels D."/>
            <person name="Bekel T."/>
            <person name="Beyer S."/>
            <person name="Bode E."/>
            <person name="Bode H.B."/>
            <person name="Bolten C.J."/>
            <person name="Choudhuri J.V."/>
            <person name="Doss S."/>
            <person name="Elnakady Y.A."/>
            <person name="Frank B."/>
            <person name="Gaigalat L."/>
            <person name="Goesmann A."/>
            <person name="Groeger C."/>
            <person name="Gross F."/>
            <person name="Jelsbak L."/>
            <person name="Jelsbak L."/>
            <person name="Kalinowski J."/>
            <person name="Kegler C."/>
            <person name="Knauber T."/>
            <person name="Konietzny S."/>
            <person name="Kopp M."/>
            <person name="Krause L."/>
            <person name="Krug D."/>
            <person name="Linke B."/>
            <person name="Mahmud T."/>
            <person name="Martinez-Arias R."/>
            <person name="McHardy A.C."/>
            <person name="Merai M."/>
            <person name="Meyer F."/>
            <person name="Mormann S."/>
            <person name="Munoz-Dorado J."/>
            <person name="Perez J."/>
            <person name="Pradella S."/>
            <person name="Rachid S."/>
            <person name="Raddatz G."/>
            <person name="Rosenau F."/>
            <person name="Rueckert C."/>
            <person name="Sasse F."/>
            <person name="Scharfe M."/>
            <person name="Schuster S.C."/>
            <person name="Suen G."/>
            <person name="Treuner-Lange A."/>
            <person name="Velicer G.J."/>
            <person name="Vorholter F.-J."/>
            <person name="Weissman K.J."/>
            <person name="Welch R.D."/>
            <person name="Wenzel S.C."/>
            <person name="Whitworth D.E."/>
            <person name="Wilhelm S."/>
            <person name="Wittmann C."/>
            <person name="Bloecker H."/>
            <person name="Puehler A."/>
            <person name="Mueller R."/>
        </authorList>
    </citation>
    <scope>NUCLEOTIDE SEQUENCE [LARGE SCALE GENOMIC DNA]</scope>
    <source>
        <strain evidence="4">So ce56</strain>
    </source>
</reference>
<dbReference type="AlphaFoldDB" id="A9ETM1"/>
<dbReference type="EMBL" id="AM746676">
    <property type="protein sequence ID" value="CAN91021.1"/>
    <property type="molecule type" value="Genomic_DNA"/>
</dbReference>
<organism evidence="3 4">
    <name type="scientific">Sorangium cellulosum (strain So ce56)</name>
    <name type="common">Polyangium cellulosum (strain So ce56)</name>
    <dbReference type="NCBI Taxonomy" id="448385"/>
    <lineage>
        <taxon>Bacteria</taxon>
        <taxon>Pseudomonadati</taxon>
        <taxon>Myxococcota</taxon>
        <taxon>Polyangia</taxon>
        <taxon>Polyangiales</taxon>
        <taxon>Polyangiaceae</taxon>
        <taxon>Sorangium</taxon>
    </lineage>
</organism>
<feature type="signal peptide" evidence="2">
    <location>
        <begin position="1"/>
        <end position="24"/>
    </location>
</feature>
<gene>
    <name evidence="3" type="ordered locus">sce0864</name>
</gene>
<evidence type="ECO:0000256" key="1">
    <source>
        <dbReference type="SAM" id="MobiDB-lite"/>
    </source>
</evidence>
<dbReference type="eggNOG" id="COG2133">
    <property type="taxonomic scope" value="Bacteria"/>
</dbReference>
<evidence type="ECO:0000313" key="3">
    <source>
        <dbReference type="EMBL" id="CAN91021.1"/>
    </source>
</evidence>
<name>A9ETM1_SORC5</name>
<feature type="chain" id="PRO_5002735466" evidence="2">
    <location>
        <begin position="25"/>
        <end position="619"/>
    </location>
</feature>
<dbReference type="InterPro" id="IPR036280">
    <property type="entry name" value="Multihaem_cyt_sf"/>
</dbReference>
<sequence>MQKTLRLAVGWVLALGLLSHDAAAGIDDLKGTTPDDMPQPNNLGTAERCAGCHRAELEDHQDYMPTDTWAGTMMANAWRDPVFKAALAIANQDAPGVGTFCLRCHSPVGFLNGRATPPDGSGFDPEASVDGKIVDGQGISCSVCHRAMTTSDPEITTSYIISNAQLVFDHTPAAAGFTATPLVYGPYPDVESESHIGDAAPTLGESEFCGQCHQVTNPEVMLRDASGTPTTIEFPLDTTYEEWASSDFRNGGSSAQKSCVDCHMPRRIGEFPVGERGPLRTNPRAHLLVGGNHWGIQAVMAADPARAAEYADSFQLALDGTLKSLASAASVTLVDAPQEAAPGEEIAVTVRVENLTGHKFPTGYAESRRAWIAVFLVDENGVERALLGGYDADTGEIQHEPPTHEYRAVHGRWDGEAGVGEKEEHLALHDMIISDTRIPPKGFVPSRTTQPTQEIDFADGNGGYRNYDEARFTLTVPADAFGRQTLSARVYYQSMTKEYIEFLQSENHTDSTGDDLRAIYEETGEAPPILVAADDAEAPLDLGEPPANASSSNGAGGSGTGGNGTGGESSAGGSVSRSSDDGGCGCRMPGNAPDGWLPAGLAGLALAAATRRRRTHRRH</sequence>
<evidence type="ECO:0000313" key="4">
    <source>
        <dbReference type="Proteomes" id="UP000002139"/>
    </source>
</evidence>
<dbReference type="BioCyc" id="SCEL448385:SCE_RS04530-MONOMER"/>